<name>A0ABU9GR86_9GAMM</name>
<reference evidence="2 3" key="1">
    <citation type="submission" date="2024-02" db="EMBL/GenBank/DDBJ databases">
        <title>Bacteria isolated from the canopy kelp, Nereocystis luetkeana.</title>
        <authorList>
            <person name="Pfister C.A."/>
            <person name="Younker I.T."/>
            <person name="Light S.H."/>
        </authorList>
    </citation>
    <scope>NUCLEOTIDE SEQUENCE [LARGE SCALE GENOMIC DNA]</scope>
    <source>
        <strain evidence="2 3">TI.1.05</strain>
    </source>
</reference>
<gene>
    <name evidence="2" type="ORF">V6256_09475</name>
</gene>
<proteinExistence type="predicted"/>
<feature type="signal peptide" evidence="1">
    <location>
        <begin position="1"/>
        <end position="23"/>
    </location>
</feature>
<keyword evidence="1" id="KW-0732">Signal</keyword>
<evidence type="ECO:0000256" key="1">
    <source>
        <dbReference type="SAM" id="SignalP"/>
    </source>
</evidence>
<protein>
    <submittedName>
        <fullName evidence="2">Uncharacterized protein</fullName>
    </submittedName>
</protein>
<organism evidence="2 3">
    <name type="scientific">Psychromonas aquatilis</name>
    <dbReference type="NCBI Taxonomy" id="2005072"/>
    <lineage>
        <taxon>Bacteria</taxon>
        <taxon>Pseudomonadati</taxon>
        <taxon>Pseudomonadota</taxon>
        <taxon>Gammaproteobacteria</taxon>
        <taxon>Alteromonadales</taxon>
        <taxon>Psychromonadaceae</taxon>
        <taxon>Psychromonas</taxon>
    </lineage>
</organism>
<evidence type="ECO:0000313" key="3">
    <source>
        <dbReference type="Proteomes" id="UP001369082"/>
    </source>
</evidence>
<sequence length="267" mass="30290">MSRTLISLLVLGCSYLGTLNTVAAQPYDIQLTKSQTATLASLIWKNEGAGKKQFLTVWNKNEAFPSMGIGHFIWYPTEDKGPYIEQFPTMIAFLSENGVQIPSWLQNAKTAPWKSREAFYQQFDQAELTELRDLLAKTTSLQAEFITQRLEKGIPAILEASNEEQQVIIKRNLDTLITTPEGIFVLLDYINFKGEGVSAKEQYQGYGWGLKQVLLAMPEKTSNSLLSFALAADEILTRRVKNAPKNELNWLKGWRVRIHKYPNLDIK</sequence>
<accession>A0ABU9GR86</accession>
<keyword evidence="3" id="KW-1185">Reference proteome</keyword>
<feature type="chain" id="PRO_5045413304" evidence="1">
    <location>
        <begin position="24"/>
        <end position="267"/>
    </location>
</feature>
<comment type="caution">
    <text evidence="2">The sequence shown here is derived from an EMBL/GenBank/DDBJ whole genome shotgun (WGS) entry which is preliminary data.</text>
</comment>
<dbReference type="Proteomes" id="UP001369082">
    <property type="component" value="Unassembled WGS sequence"/>
</dbReference>
<evidence type="ECO:0000313" key="2">
    <source>
        <dbReference type="EMBL" id="MEL0629838.1"/>
    </source>
</evidence>
<dbReference type="RefSeq" id="WP_341597970.1">
    <property type="nucleotide sequence ID" value="NZ_JBAKAZ010000032.1"/>
</dbReference>
<dbReference type="EMBL" id="JBAKAZ010000032">
    <property type="protein sequence ID" value="MEL0629838.1"/>
    <property type="molecule type" value="Genomic_DNA"/>
</dbReference>